<organism evidence="6 7">
    <name type="scientific">Enterococcus canintestini</name>
    <dbReference type="NCBI Taxonomy" id="317010"/>
    <lineage>
        <taxon>Bacteria</taxon>
        <taxon>Bacillati</taxon>
        <taxon>Bacillota</taxon>
        <taxon>Bacilli</taxon>
        <taxon>Lactobacillales</taxon>
        <taxon>Enterococcaceae</taxon>
        <taxon>Enterococcus</taxon>
    </lineage>
</organism>
<dbReference type="RefSeq" id="WP_379924104.1">
    <property type="nucleotide sequence ID" value="NZ_JBHLVQ010000022.1"/>
</dbReference>
<evidence type="ECO:0000313" key="7">
    <source>
        <dbReference type="Proteomes" id="UP000182835"/>
    </source>
</evidence>
<dbReference type="InterPro" id="IPR051335">
    <property type="entry name" value="Alanyl-tRNA_Editing_Enzymes"/>
</dbReference>
<reference evidence="6 7" key="1">
    <citation type="submission" date="2014-12" db="EMBL/GenBank/DDBJ databases">
        <title>Draft genome sequences of 29 type strains of Enterococci.</title>
        <authorList>
            <person name="Zhong Z."/>
            <person name="Sun Z."/>
            <person name="Liu W."/>
            <person name="Zhang W."/>
            <person name="Zhang H."/>
        </authorList>
    </citation>
    <scope>NUCLEOTIDE SEQUENCE [LARGE SCALE GENOMIC DNA]</scope>
    <source>
        <strain evidence="6 7">DSM 21207</strain>
    </source>
</reference>
<evidence type="ECO:0000256" key="4">
    <source>
        <dbReference type="ARBA" id="ARBA00022833"/>
    </source>
</evidence>
<dbReference type="InterPro" id="IPR018163">
    <property type="entry name" value="Thr/Ala-tRNA-synth_IIc_edit"/>
</dbReference>
<dbReference type="Pfam" id="PF07973">
    <property type="entry name" value="tRNA_SAD"/>
    <property type="match status" value="1"/>
</dbReference>
<dbReference type="STRING" id="317010.RU96_GL002293"/>
<dbReference type="InterPro" id="IPR009000">
    <property type="entry name" value="Transl_B-barrel_sf"/>
</dbReference>
<feature type="domain" description="Threonyl/alanyl tRNA synthetase SAD" evidence="5">
    <location>
        <begin position="183"/>
        <end position="227"/>
    </location>
</feature>
<dbReference type="InterPro" id="IPR012947">
    <property type="entry name" value="tRNA_SAD"/>
</dbReference>
<dbReference type="GO" id="GO:0004812">
    <property type="term" value="F:aminoacyl-tRNA ligase activity"/>
    <property type="evidence" value="ECO:0007669"/>
    <property type="project" value="InterPro"/>
</dbReference>
<protein>
    <recommendedName>
        <fullName evidence="5">Threonyl/alanyl tRNA synthetase SAD domain-containing protein</fullName>
    </recommendedName>
</protein>
<dbReference type="PANTHER" id="PTHR43462">
    <property type="entry name" value="ALANYL-TRNA EDITING PROTEIN"/>
    <property type="match status" value="1"/>
</dbReference>
<dbReference type="Gene3D" id="3.30.980.10">
    <property type="entry name" value="Threonyl-trna Synthetase, Chain A, domain 2"/>
    <property type="match status" value="1"/>
</dbReference>
<dbReference type="GO" id="GO:0002161">
    <property type="term" value="F:aminoacyl-tRNA deacylase activity"/>
    <property type="evidence" value="ECO:0007669"/>
    <property type="project" value="UniProtKB-ARBA"/>
</dbReference>
<keyword evidence="3" id="KW-0479">Metal-binding</keyword>
<evidence type="ECO:0000256" key="1">
    <source>
        <dbReference type="ARBA" id="ARBA00001947"/>
    </source>
</evidence>
<keyword evidence="2" id="KW-0963">Cytoplasm</keyword>
<dbReference type="SUPFAM" id="SSF55186">
    <property type="entry name" value="ThrRS/AlaRS common domain"/>
    <property type="match status" value="1"/>
</dbReference>
<evidence type="ECO:0000313" key="6">
    <source>
        <dbReference type="EMBL" id="OJG15480.1"/>
    </source>
</evidence>
<keyword evidence="4" id="KW-0862">Zinc</keyword>
<accession>A0A1L8R6V3</accession>
<dbReference type="EMBL" id="JXKG01000007">
    <property type="protein sequence ID" value="OJG15480.1"/>
    <property type="molecule type" value="Genomic_DNA"/>
</dbReference>
<gene>
    <name evidence="6" type="ORF">RU96_GL002293</name>
</gene>
<dbReference type="AlphaFoldDB" id="A0A1L8R6V3"/>
<dbReference type="SUPFAM" id="SSF50447">
    <property type="entry name" value="Translation proteins"/>
    <property type="match status" value="1"/>
</dbReference>
<sequence length="388" mass="43982">MFQLKLYEKDSYLTTLKTTITQQGTDEYGNFVSLKDSIIYPGGGGQPADRAWIQAIPVTKIQKNENDVRYYLKEAPNNLPQQVDIQIDWAQRFDLMQQHTGQHILARVCEDLFQVRISKEQITLTDSFFEIDTKLSPTQLQTAIARSNEIIRAHKSVFILFPTEEQLKKETLFTTPPKYFAGLRLIKIADFDLIGCGGTHVQNTAEVQGIAFTQIKEHKKGMTLHFTCGNRLFQQFESNQKQLATLTKVTQVPITDLTTFFKEQQEKIDTYQQCLAAYQVQTLITTAKEIAPNFVYSEATTANVNELQQAARKLAEIYPLALICTATKSDDILRYHLTCLKENNKLPIGQLIKLSNQKFGGRGGGSALKGDGTLPYSQKEAWLHFLQD</sequence>
<evidence type="ECO:0000256" key="3">
    <source>
        <dbReference type="ARBA" id="ARBA00022723"/>
    </source>
</evidence>
<comment type="caution">
    <text evidence="6">The sequence shown here is derived from an EMBL/GenBank/DDBJ whole genome shotgun (WGS) entry which is preliminary data.</text>
</comment>
<dbReference type="Proteomes" id="UP000182835">
    <property type="component" value="Unassembled WGS sequence"/>
</dbReference>
<name>A0A1L8R6V3_9ENTE</name>
<dbReference type="SMART" id="SM00863">
    <property type="entry name" value="tRNA_SAD"/>
    <property type="match status" value="1"/>
</dbReference>
<evidence type="ECO:0000259" key="5">
    <source>
        <dbReference type="SMART" id="SM00863"/>
    </source>
</evidence>
<evidence type="ECO:0000256" key="2">
    <source>
        <dbReference type="ARBA" id="ARBA00022490"/>
    </source>
</evidence>
<dbReference type="GO" id="GO:0046872">
    <property type="term" value="F:metal ion binding"/>
    <property type="evidence" value="ECO:0007669"/>
    <property type="project" value="UniProtKB-KW"/>
</dbReference>
<comment type="cofactor">
    <cofactor evidence="1">
        <name>Zn(2+)</name>
        <dbReference type="ChEBI" id="CHEBI:29105"/>
    </cofactor>
</comment>
<dbReference type="PANTHER" id="PTHR43462:SF1">
    <property type="entry name" value="ALANYL-TRNA EDITING PROTEIN AARSD1"/>
    <property type="match status" value="1"/>
</dbReference>
<proteinExistence type="predicted"/>
<dbReference type="Gene3D" id="2.40.30.130">
    <property type="match status" value="1"/>
</dbReference>
<dbReference type="GO" id="GO:0043039">
    <property type="term" value="P:tRNA aminoacylation"/>
    <property type="evidence" value="ECO:0007669"/>
    <property type="project" value="InterPro"/>
</dbReference>
<dbReference type="GO" id="GO:0005524">
    <property type="term" value="F:ATP binding"/>
    <property type="evidence" value="ECO:0007669"/>
    <property type="project" value="InterPro"/>
</dbReference>